<evidence type="ECO:0000313" key="1">
    <source>
        <dbReference type="EMBL" id="KAI4538933.1"/>
    </source>
</evidence>
<proteinExistence type="predicted"/>
<keyword evidence="2" id="KW-1185">Reference proteome</keyword>
<dbReference type="AlphaFoldDB" id="A0AAD4Y8Y7"/>
<dbReference type="Proteomes" id="UP001214576">
    <property type="component" value="Unassembled WGS sequence"/>
</dbReference>
<gene>
    <name evidence="1" type="ORF">MG293_011200</name>
</gene>
<organism evidence="1 2">
    <name type="scientific">Ovis ammon polii</name>
    <dbReference type="NCBI Taxonomy" id="230172"/>
    <lineage>
        <taxon>Eukaryota</taxon>
        <taxon>Metazoa</taxon>
        <taxon>Chordata</taxon>
        <taxon>Craniata</taxon>
        <taxon>Vertebrata</taxon>
        <taxon>Euteleostomi</taxon>
        <taxon>Mammalia</taxon>
        <taxon>Eutheria</taxon>
        <taxon>Laurasiatheria</taxon>
        <taxon>Artiodactyla</taxon>
        <taxon>Ruminantia</taxon>
        <taxon>Pecora</taxon>
        <taxon>Bovidae</taxon>
        <taxon>Caprinae</taxon>
        <taxon>Ovis</taxon>
    </lineage>
</organism>
<dbReference type="EMBL" id="JAKZEL010000012">
    <property type="protein sequence ID" value="KAI4538933.1"/>
    <property type="molecule type" value="Genomic_DNA"/>
</dbReference>
<evidence type="ECO:0000313" key="2">
    <source>
        <dbReference type="Proteomes" id="UP001214576"/>
    </source>
</evidence>
<name>A0AAD4Y8Y7_OVIAM</name>
<accession>A0AAD4Y8Y7</accession>
<reference evidence="1" key="1">
    <citation type="submission" date="2022-03" db="EMBL/GenBank/DDBJ databases">
        <title>Genomic analyses of argali, domestic sheep and their hybrids provide insights into chromosomal evolution, heterosis and genetic basis of agronomic traits.</title>
        <authorList>
            <person name="Li M."/>
        </authorList>
    </citation>
    <scope>NUCLEOTIDE SEQUENCE</scope>
    <source>
        <strain evidence="1">CAU-MHL-2022a</strain>
        <tissue evidence="1">Skin</tissue>
    </source>
</reference>
<sequence>MDQLGIVSTEPRMEDPGAEFTLQIMAHAPLQLPFGGGWTKLTGGRPRQLISGRISINNQTSGLETFSNFLSVKYTSVYFMLLLHLTHSIYAKYNIEHTTLFSPEKNLIGRVEKTDTQKVQHFMQPAQHEEKTTKKAEFQVGAFVIYKTIG</sequence>
<comment type="caution">
    <text evidence="1">The sequence shown here is derived from an EMBL/GenBank/DDBJ whole genome shotgun (WGS) entry which is preliminary data.</text>
</comment>
<protein>
    <submittedName>
        <fullName evidence="1">Uncharacterized protein</fullName>
    </submittedName>
</protein>